<keyword evidence="14" id="KW-0695">RNA-directed DNA polymerase</keyword>
<dbReference type="Pfam" id="PF00078">
    <property type="entry name" value="RVT_1"/>
    <property type="match status" value="1"/>
</dbReference>
<evidence type="ECO:0000256" key="13">
    <source>
        <dbReference type="ARBA" id="ARBA00022908"/>
    </source>
</evidence>
<keyword evidence="2" id="KW-0507">mRNA processing</keyword>
<evidence type="ECO:0000256" key="19">
    <source>
        <dbReference type="SAM" id="MobiDB-lite"/>
    </source>
</evidence>
<dbReference type="CDD" id="cd09274">
    <property type="entry name" value="RNase_HI_RT_Ty3"/>
    <property type="match status" value="1"/>
</dbReference>
<keyword evidence="11" id="KW-0460">Magnesium</keyword>
<dbReference type="Proteomes" id="UP001497453">
    <property type="component" value="Chromosome 11"/>
</dbReference>
<dbReference type="InterPro" id="IPR043128">
    <property type="entry name" value="Rev_trsase/Diguanyl_cyclase"/>
</dbReference>
<feature type="compositionally biased region" description="Basic and acidic residues" evidence="19">
    <location>
        <begin position="333"/>
        <end position="349"/>
    </location>
</feature>
<keyword evidence="12" id="KW-0694">RNA-binding</keyword>
<evidence type="ECO:0000256" key="7">
    <source>
        <dbReference type="ARBA" id="ARBA00022723"/>
    </source>
</evidence>
<proteinExistence type="predicted"/>
<keyword evidence="7" id="KW-0479">Metal-binding</keyword>
<dbReference type="InterPro" id="IPR000477">
    <property type="entry name" value="RT_dom"/>
</dbReference>
<evidence type="ECO:0000313" key="24">
    <source>
        <dbReference type="Proteomes" id="UP001497453"/>
    </source>
</evidence>
<feature type="region of interest" description="Disordered" evidence="19">
    <location>
        <begin position="2811"/>
        <end position="2830"/>
    </location>
</feature>
<evidence type="ECO:0000259" key="21">
    <source>
        <dbReference type="PROSITE" id="PS50878"/>
    </source>
</evidence>
<feature type="compositionally biased region" description="Polar residues" evidence="19">
    <location>
        <begin position="32"/>
        <end position="42"/>
    </location>
</feature>
<evidence type="ECO:0000256" key="3">
    <source>
        <dbReference type="ARBA" id="ARBA00022670"/>
    </source>
</evidence>
<keyword evidence="6" id="KW-0540">Nuclease</keyword>
<evidence type="ECO:0000256" key="15">
    <source>
        <dbReference type="ARBA" id="ARBA00022932"/>
    </source>
</evidence>
<dbReference type="SMART" id="SM00343">
    <property type="entry name" value="ZnF_C2HC"/>
    <property type="match status" value="1"/>
</dbReference>
<dbReference type="EC" id="2.7.7.49" evidence="1"/>
<evidence type="ECO:0000259" key="20">
    <source>
        <dbReference type="PROSITE" id="PS50158"/>
    </source>
</evidence>
<dbReference type="InterPro" id="IPR041588">
    <property type="entry name" value="Integrase_H2C2"/>
</dbReference>
<dbReference type="InterPro" id="IPR001584">
    <property type="entry name" value="Integrase_cat-core"/>
</dbReference>
<evidence type="ECO:0000256" key="8">
    <source>
        <dbReference type="ARBA" id="ARBA00022750"/>
    </source>
</evidence>
<keyword evidence="18" id="KW-0863">Zinc-finger</keyword>
<feature type="compositionally biased region" description="Low complexity" evidence="19">
    <location>
        <begin position="403"/>
        <end position="472"/>
    </location>
</feature>
<dbReference type="Pfam" id="PF24626">
    <property type="entry name" value="SH3_Tf2-1"/>
    <property type="match status" value="1"/>
</dbReference>
<dbReference type="Pfam" id="PF00098">
    <property type="entry name" value="zf-CCHC"/>
    <property type="match status" value="1"/>
</dbReference>
<keyword evidence="16" id="KW-0238">DNA-binding</keyword>
<dbReference type="PROSITE" id="PS50878">
    <property type="entry name" value="RT_POL"/>
    <property type="match status" value="1"/>
</dbReference>
<feature type="compositionally biased region" description="Basic and acidic residues" evidence="19">
    <location>
        <begin position="208"/>
        <end position="221"/>
    </location>
</feature>
<dbReference type="InterPro" id="IPR001878">
    <property type="entry name" value="Znf_CCHC"/>
</dbReference>
<evidence type="ECO:0000256" key="10">
    <source>
        <dbReference type="ARBA" id="ARBA00022801"/>
    </source>
</evidence>
<feature type="compositionally biased region" description="Polar residues" evidence="19">
    <location>
        <begin position="771"/>
        <end position="780"/>
    </location>
</feature>
<feature type="compositionally biased region" description="Basic and acidic residues" evidence="19">
    <location>
        <begin position="1905"/>
        <end position="1915"/>
    </location>
</feature>
<feature type="compositionally biased region" description="Basic residues" evidence="19">
    <location>
        <begin position="2754"/>
        <end position="2765"/>
    </location>
</feature>
<evidence type="ECO:0000256" key="12">
    <source>
        <dbReference type="ARBA" id="ARBA00022884"/>
    </source>
</evidence>
<feature type="region of interest" description="Disordered" evidence="19">
    <location>
        <begin position="685"/>
        <end position="782"/>
    </location>
</feature>
<keyword evidence="5" id="KW-0548">Nucleotidyltransferase</keyword>
<keyword evidence="18" id="KW-0862">Zinc</keyword>
<evidence type="ECO:0000256" key="11">
    <source>
        <dbReference type="ARBA" id="ARBA00022842"/>
    </source>
</evidence>
<feature type="compositionally biased region" description="Basic and acidic residues" evidence="19">
    <location>
        <begin position="2702"/>
        <end position="2720"/>
    </location>
</feature>
<dbReference type="Gene3D" id="3.30.420.10">
    <property type="entry name" value="Ribonuclease H-like superfamily/Ribonuclease H"/>
    <property type="match status" value="1"/>
</dbReference>
<keyword evidence="4" id="KW-0808">Transferase</keyword>
<dbReference type="InterPro" id="IPR050951">
    <property type="entry name" value="Retrovirus_Pol_polyprotein"/>
</dbReference>
<dbReference type="Pfam" id="PF17917">
    <property type="entry name" value="RT_RNaseH"/>
    <property type="match status" value="1"/>
</dbReference>
<evidence type="ECO:0000256" key="6">
    <source>
        <dbReference type="ARBA" id="ARBA00022722"/>
    </source>
</evidence>
<evidence type="ECO:0000256" key="4">
    <source>
        <dbReference type="ARBA" id="ARBA00022679"/>
    </source>
</evidence>
<feature type="domain" description="Integrase catalytic" evidence="22">
    <location>
        <begin position="2124"/>
        <end position="2287"/>
    </location>
</feature>
<dbReference type="Gene3D" id="2.40.70.10">
    <property type="entry name" value="Acid Proteases"/>
    <property type="match status" value="1"/>
</dbReference>
<feature type="region of interest" description="Disordered" evidence="19">
    <location>
        <begin position="73"/>
        <end position="129"/>
    </location>
</feature>
<dbReference type="InterPro" id="IPR041373">
    <property type="entry name" value="RT_RNaseH"/>
</dbReference>
<keyword evidence="15" id="KW-0239">DNA-directed DNA polymerase</keyword>
<dbReference type="SUPFAM" id="SSF50630">
    <property type="entry name" value="Acid proteases"/>
    <property type="match status" value="1"/>
</dbReference>
<evidence type="ECO:0000256" key="17">
    <source>
        <dbReference type="ARBA" id="ARBA00023172"/>
    </source>
</evidence>
<dbReference type="PROSITE" id="PS50158">
    <property type="entry name" value="ZF_CCHC"/>
    <property type="match status" value="1"/>
</dbReference>
<protein>
    <recommendedName>
        <fullName evidence="1">RNA-directed DNA polymerase</fullName>
        <ecNumber evidence="1">2.7.7.49</ecNumber>
    </recommendedName>
</protein>
<dbReference type="CDD" id="cd01647">
    <property type="entry name" value="RT_LTR"/>
    <property type="match status" value="1"/>
</dbReference>
<name>A0ABP1CUE4_9APHY</name>
<keyword evidence="9" id="KW-0255">Endonuclease</keyword>
<evidence type="ECO:0000256" key="16">
    <source>
        <dbReference type="ARBA" id="ARBA00023125"/>
    </source>
</evidence>
<dbReference type="PANTHER" id="PTHR37984">
    <property type="entry name" value="PROTEIN CBG26694"/>
    <property type="match status" value="1"/>
</dbReference>
<accession>A0ABP1CUE4</accession>
<dbReference type="Pfam" id="PF17921">
    <property type="entry name" value="Integrase_H2C2"/>
    <property type="match status" value="1"/>
</dbReference>
<organism evidence="23 24">
    <name type="scientific">Somion occarium</name>
    <dbReference type="NCBI Taxonomy" id="3059160"/>
    <lineage>
        <taxon>Eukaryota</taxon>
        <taxon>Fungi</taxon>
        <taxon>Dikarya</taxon>
        <taxon>Basidiomycota</taxon>
        <taxon>Agaricomycotina</taxon>
        <taxon>Agaricomycetes</taxon>
        <taxon>Polyporales</taxon>
        <taxon>Cerrenaceae</taxon>
        <taxon>Somion</taxon>
    </lineage>
</organism>
<feature type="region of interest" description="Disordered" evidence="19">
    <location>
        <begin position="2702"/>
        <end position="2805"/>
    </location>
</feature>
<feature type="domain" description="Reverse transcriptase" evidence="21">
    <location>
        <begin position="1383"/>
        <end position="1569"/>
    </location>
</feature>
<dbReference type="CDD" id="cd00303">
    <property type="entry name" value="retropepsin_like"/>
    <property type="match status" value="1"/>
</dbReference>
<evidence type="ECO:0000256" key="5">
    <source>
        <dbReference type="ARBA" id="ARBA00022695"/>
    </source>
</evidence>
<dbReference type="SUPFAM" id="SSF57756">
    <property type="entry name" value="Retrovirus zinc finger-like domains"/>
    <property type="match status" value="1"/>
</dbReference>
<dbReference type="SUPFAM" id="SSF53098">
    <property type="entry name" value="Ribonuclease H-like"/>
    <property type="match status" value="1"/>
</dbReference>
<feature type="domain" description="CCHC-type" evidence="20">
    <location>
        <begin position="794"/>
        <end position="810"/>
    </location>
</feature>
<dbReference type="Gene3D" id="4.10.60.10">
    <property type="entry name" value="Zinc finger, CCHC-type"/>
    <property type="match status" value="1"/>
</dbReference>
<dbReference type="InterPro" id="IPR043502">
    <property type="entry name" value="DNA/RNA_pol_sf"/>
</dbReference>
<feature type="region of interest" description="Disordered" evidence="19">
    <location>
        <begin position="865"/>
        <end position="900"/>
    </location>
</feature>
<feature type="region of interest" description="Disordered" evidence="19">
    <location>
        <begin position="1837"/>
        <end position="1967"/>
    </location>
</feature>
<dbReference type="InterPro" id="IPR056924">
    <property type="entry name" value="SH3_Tf2-1"/>
</dbReference>
<dbReference type="SUPFAM" id="SSF56672">
    <property type="entry name" value="DNA/RNA polymerases"/>
    <property type="match status" value="1"/>
</dbReference>
<dbReference type="Gene3D" id="1.10.340.70">
    <property type="match status" value="1"/>
</dbReference>
<dbReference type="InterPro" id="IPR012337">
    <property type="entry name" value="RNaseH-like_sf"/>
</dbReference>
<dbReference type="InterPro" id="IPR016197">
    <property type="entry name" value="Chromo-like_dom_sf"/>
</dbReference>
<feature type="compositionally biased region" description="Basic residues" evidence="19">
    <location>
        <begin position="744"/>
        <end position="762"/>
    </location>
</feature>
<dbReference type="Gene3D" id="3.30.70.270">
    <property type="match status" value="2"/>
</dbReference>
<evidence type="ECO:0000256" key="14">
    <source>
        <dbReference type="ARBA" id="ARBA00022918"/>
    </source>
</evidence>
<evidence type="ECO:0000256" key="2">
    <source>
        <dbReference type="ARBA" id="ARBA00022664"/>
    </source>
</evidence>
<feature type="compositionally biased region" description="Polar residues" evidence="19">
    <location>
        <begin position="867"/>
        <end position="888"/>
    </location>
</feature>
<dbReference type="InterPro" id="IPR021109">
    <property type="entry name" value="Peptidase_aspartic_dom_sf"/>
</dbReference>
<evidence type="ECO:0000256" key="18">
    <source>
        <dbReference type="PROSITE-ProRule" id="PRU00047"/>
    </source>
</evidence>
<gene>
    <name evidence="23" type="ORF">GFSPODELE1_LOCUS2600</name>
</gene>
<dbReference type="SUPFAM" id="SSF54160">
    <property type="entry name" value="Chromo domain-like"/>
    <property type="match status" value="1"/>
</dbReference>
<dbReference type="EMBL" id="OZ037954">
    <property type="protein sequence ID" value="CAL1699301.1"/>
    <property type="molecule type" value="Genomic_DNA"/>
</dbReference>
<keyword evidence="24" id="KW-1185">Reference proteome</keyword>
<dbReference type="InterPro" id="IPR036397">
    <property type="entry name" value="RNaseH_sf"/>
</dbReference>
<dbReference type="Gene3D" id="3.10.10.10">
    <property type="entry name" value="HIV Type 1 Reverse Transcriptase, subunit A, domain 1"/>
    <property type="match status" value="1"/>
</dbReference>
<dbReference type="InterPro" id="IPR036875">
    <property type="entry name" value="Znf_CCHC_sf"/>
</dbReference>
<sequence>MATQTHYNLRKRAVPVTQVSAEPVAIPGAYTESISGNTNRSVSTPLTPLGSPTSSPRASSEVIPGLLFSQVASHTPSPELPAREAYPMRGSSSTADNPPPVSGEEVVSDADSAHSTWTDVKEEEEDVGIPWVPVSYKRGHQRAQTSATEPNSAQVQNTQSGCSVFTEAQLRAMSVAEQQLTPQEEDLVRRRMQVVHENGRAHSHFRSRREGTSKRKGKTVDPRNWGAVNIPEEELDPETQQREFDMYSNTSGTTIHGMAFEDPDYDIDEQRRMFTFWKALREQERQEELSVEASLATSTTQVPSREGPVTARGIVINEPTSAKGKTPVARVSKTVESRTMESHAPEKKSKSSSRPGEALVDEVMTTKPCRPGKRSSDKKEKKLAKSSKARHDNEPAESIEADSSGSESDSNSGSGYSSESSTGSSGSSGTSRSSGSSGSSSSSSLSPSSPNSDSSSTSGSGSTSSGHAGGSSSHHHHSHQARRRKRHSSHRRRVSSSAGNRRRSRRAHSRSRSRPFLKPEKPTPYDGQPDPDIYHKFLRQMTDYCRAYRMQRSELPTTISNFLDGDAYNFYVNTLSRRCRQPWSLRKIFLKLFNYCFPMDFQLQMHAKLQAYVQGSENVRTYAHGLESLYRMVGPARKRDRVMKLWEGFNKSIQCGLWRAKLSPLRSSWRRILREAEYIEASRHVGESFDGSASRPPKNNGSQSKQTKGGHKGPPRNGSSGTHENQNRRGAPSSSQGPGSSRRPSNRTRGSFHRRNSQRLHANHNGAAAGLSNTRQSNAHLSEKERADLAAAGKCFVCKEPGHFSRNCPSLNRVQSDRKGKAPGVALNHLEPGAADDAERLRNLAESTARIEEIEFNNIELSPHCSPFNSDSQSSSMPSLRTVSSTDSEPGLEDLCSKDGLSDTDIPDLLSISDSLASDSSDPGERRHVQYSTMEDLLAERASRVLREQAPYCCGPLLADFDEDVHGMFTVYRTSDTHYVIMNASVLEDVLVEASSLLDPAFDLPRWYQNQLTEGWPLHHGSSCCQDRPRVAMGDAYALGVEEILNSGIKDPLETPGQRRFVCSQLADESVLTHDTLLARTFVMPRAMLLNPWYDLVNAYSLMVCLDGLAQLAGSPFTLDDLEGELADWFSSDEWLPEFDFISPHPVIELNMAGSPAIERISAVQRNAAIPKDFRRLLPEPVIVVIDINSHPARALLDSGSLSDFISAKLVHQLGIKPVELAKPLPVHLAVQGSRAKISTGCKARIAYQSITEERYFDIINLLNYDVILGTPFLFQHRVVLGLNPTTIVVGSSTSLPIQGKSVRVLESRAADLYDDKLESARQLLREYAAPICREASDAPLPPLRAINHTIPLKDPAKIYSWRPSKCPDAHRASWIEKRDAYLRSGHWKMTSARNTSPMMLLTKPGTGVNGIPPRLRVVADLRERNANTHKLTSPLPDMEGILRRASWKPYRSLIDGKDAYEHIRVDPDHVERTAMTTPDGNMVSLVMQQGDCNAVATYQTLMNYIFGEYIGVFMDVYLDDIVIYSDTLDDHIQHVKLVIDALQKEHLYLSATKLNFLPKEMKILGRIIDDQGIRMDPNKVDSVLNWKVPTSKELLRGFLGSVGYLADDIATVRIPMGILTSLTGADACFKWEFTHQRAFEEVKRLVHEHREHHRVPLDYSPGVPRIWLVTDGSLGGIAGVICQGDSWRAGRVAAFYSAKLSSAQMNYPVHEIEMLAGVESMLRHREILIGCSFTWVTDHKGLTHLLKQKNLSGRQARWLEKISEFDFTVEYVPGVDNVLADALSHIYSNDRPGTVRAASEYTTFDETSLQPTFLESLSISVPVYVGIEAQAVQPRLSRHGAHARTITAPSRIPTTITPQPVPVRAAHKQARRNPSSPASVASDGISRPARKRRVKSPLLAAETGRPETSKEFAKRIKRVVLHVNREQRQEGESAGASRNTGLDDDSNADSPAPPSFPTIVGDGNEELEGVPITSQSMEGPLIAEESRFLEHISSSFDGLDLEHVLRGRYAEDRFFSEILKEPKHFKNFLVKNDLVLLKERGKCLLCIPDVLVNGRSAREVVIRHAHSLLAHLGSYKTLGLLRDHVWWKTMISDVHKYCETCMTCKRSKPSNQKPYGLLNPLQVPSVPFESIGIDFVGPLPESKNRDGAFDSITVVICLLIGMVHMIPSRTTYTAKNVAELVFSEIYKHHGMPKHIISDQDVLFTSTFWTHLHKLVGVELRMSSAYHPESDGSTERANHTVTQMLRQCIGPNQKDWVSKLPAIEFAINTARSDSTGYAPFFLNTGRMPRPMIWNDPPKEEYPAVRVYAQKMKNTIMAAHDSILAARVKQTRDANRRRRASPFEKGDLVYLSTKNLSLPKGLARKLVPKFIGPYRITEDFKNNSYRIALPPNLKRRGIHDVFHSSLLRIHIPNDDRLFPGRLDSQVTELEDQEEEWSVDKIISHTGTGKDSTFEVLWKSGDRTWVPYSTIAHLDALTAYLELLGVESAEEIPNGSGTPPTDDPQVFLGTLNFHNHHQMPIKQHQRQCHYSSTLSCPHSTNYLPPRARAIALATPFNHILLSFLMSTNFQNDNVTILFGSNDLLAHDPEDLLTYHIPNALARSYVSFDDQLRRGKFKSGLDSIPMGYFLFMRIFNAGSGPKCPYDFATIDFTERLATYEKKPIPVNLLAPKPLESKGGPRNWDTTTIEGAVAFTANYALREKAKQETAKQERLKQKTIREGLFRFQQPTGRDSQPPAIETRGTMEDFQQGSSSGHRNCRQRRRHRRSPVTSRSRTVARSHSRARSQSPVRPRTASPIDGEGELDVEGEPDLEMETPTVDEAPSAATTSGKGKEVARGEDVAVTITFISDLRTHLSLSLFICNHLLKPTQTHSLIHART</sequence>
<keyword evidence="13" id="KW-0229">DNA integration</keyword>
<evidence type="ECO:0000259" key="22">
    <source>
        <dbReference type="PROSITE" id="PS50994"/>
    </source>
</evidence>
<feature type="region of interest" description="Disordered" evidence="19">
    <location>
        <begin position="29"/>
        <end position="60"/>
    </location>
</feature>
<feature type="compositionally biased region" description="Basic residues" evidence="19">
    <location>
        <begin position="473"/>
        <end position="515"/>
    </location>
</feature>
<evidence type="ECO:0000313" key="23">
    <source>
        <dbReference type="EMBL" id="CAL1699301.1"/>
    </source>
</evidence>
<keyword evidence="10" id="KW-0378">Hydrolase</keyword>
<feature type="region of interest" description="Disordered" evidence="19">
    <location>
        <begin position="291"/>
        <end position="532"/>
    </location>
</feature>
<evidence type="ECO:0000256" key="9">
    <source>
        <dbReference type="ARBA" id="ARBA00022759"/>
    </source>
</evidence>
<keyword evidence="17" id="KW-0233">DNA recombination</keyword>
<keyword evidence="3" id="KW-0645">Protease</keyword>
<dbReference type="PROSITE" id="PS50994">
    <property type="entry name" value="INTEGRASE"/>
    <property type="match status" value="1"/>
</dbReference>
<dbReference type="PANTHER" id="PTHR37984:SF5">
    <property type="entry name" value="PROTEIN NYNRIN-LIKE"/>
    <property type="match status" value="1"/>
</dbReference>
<feature type="compositionally biased region" description="Low complexity" evidence="19">
    <location>
        <begin position="728"/>
        <end position="743"/>
    </location>
</feature>
<reference evidence="24" key="1">
    <citation type="submission" date="2024-04" db="EMBL/GenBank/DDBJ databases">
        <authorList>
            <person name="Shaw F."/>
            <person name="Minotto A."/>
        </authorList>
    </citation>
    <scope>NUCLEOTIDE SEQUENCE [LARGE SCALE GENOMIC DNA]</scope>
</reference>
<feature type="compositionally biased region" description="Low complexity" evidence="19">
    <location>
        <begin position="43"/>
        <end position="56"/>
    </location>
</feature>
<feature type="compositionally biased region" description="Polar residues" evidence="19">
    <location>
        <begin position="697"/>
        <end position="707"/>
    </location>
</feature>
<keyword evidence="8" id="KW-0064">Aspartyl protease</keyword>
<dbReference type="Pfam" id="PF08284">
    <property type="entry name" value="RVP_2"/>
    <property type="match status" value="1"/>
</dbReference>
<feature type="region of interest" description="Disordered" evidence="19">
    <location>
        <begin position="198"/>
        <end position="225"/>
    </location>
</feature>
<evidence type="ECO:0000256" key="1">
    <source>
        <dbReference type="ARBA" id="ARBA00012493"/>
    </source>
</evidence>